<dbReference type="RefSeq" id="WP_116884208.1">
    <property type="nucleotide sequence ID" value="NZ_QEKH01000015.1"/>
</dbReference>
<gene>
    <name evidence="4" type="ORF">C8D82_11552</name>
</gene>
<keyword evidence="5" id="KW-1185">Reference proteome</keyword>
<evidence type="ECO:0000259" key="3">
    <source>
        <dbReference type="Pfam" id="PF02894"/>
    </source>
</evidence>
<dbReference type="GeneID" id="78295511"/>
<dbReference type="Pfam" id="PF02894">
    <property type="entry name" value="GFO_IDH_MocA_C"/>
    <property type="match status" value="1"/>
</dbReference>
<dbReference type="InterPro" id="IPR050463">
    <property type="entry name" value="Gfo/Idh/MocA_oxidrdct_glycsds"/>
</dbReference>
<evidence type="ECO:0000256" key="1">
    <source>
        <dbReference type="ARBA" id="ARBA00023002"/>
    </source>
</evidence>
<name>A0A2U1AXB6_9BACT</name>
<proteinExistence type="predicted"/>
<dbReference type="GO" id="GO:0000166">
    <property type="term" value="F:nucleotide binding"/>
    <property type="evidence" value="ECO:0007669"/>
    <property type="project" value="InterPro"/>
</dbReference>
<organism evidence="4 5">
    <name type="scientific">Victivallis vadensis</name>
    <dbReference type="NCBI Taxonomy" id="172901"/>
    <lineage>
        <taxon>Bacteria</taxon>
        <taxon>Pseudomonadati</taxon>
        <taxon>Lentisphaerota</taxon>
        <taxon>Lentisphaeria</taxon>
        <taxon>Victivallales</taxon>
        <taxon>Victivallaceae</taxon>
        <taxon>Victivallis</taxon>
    </lineage>
</organism>
<dbReference type="SUPFAM" id="SSF55347">
    <property type="entry name" value="Glyceraldehyde-3-phosphate dehydrogenase-like, C-terminal domain"/>
    <property type="match status" value="1"/>
</dbReference>
<dbReference type="Pfam" id="PF01408">
    <property type="entry name" value="GFO_IDH_MocA"/>
    <property type="match status" value="1"/>
</dbReference>
<evidence type="ECO:0000259" key="2">
    <source>
        <dbReference type="Pfam" id="PF01408"/>
    </source>
</evidence>
<dbReference type="EMBL" id="QEKH01000015">
    <property type="protein sequence ID" value="PVY41001.1"/>
    <property type="molecule type" value="Genomic_DNA"/>
</dbReference>
<dbReference type="InterPro" id="IPR004104">
    <property type="entry name" value="Gfo/Idh/MocA-like_OxRdtase_C"/>
</dbReference>
<reference evidence="4 5" key="1">
    <citation type="submission" date="2018-04" db="EMBL/GenBank/DDBJ databases">
        <title>Genomic Encyclopedia of Type Strains, Phase IV (KMG-IV): sequencing the most valuable type-strain genomes for metagenomic binning, comparative biology and taxonomic classification.</title>
        <authorList>
            <person name="Goeker M."/>
        </authorList>
    </citation>
    <scope>NUCLEOTIDE SEQUENCE [LARGE SCALE GENOMIC DNA]</scope>
    <source>
        <strain evidence="4 5">DSM 14823</strain>
    </source>
</reference>
<accession>A0A2U1AXB6</accession>
<evidence type="ECO:0000313" key="5">
    <source>
        <dbReference type="Proteomes" id="UP000245959"/>
    </source>
</evidence>
<dbReference type="Gene3D" id="3.40.50.720">
    <property type="entry name" value="NAD(P)-binding Rossmann-like Domain"/>
    <property type="match status" value="1"/>
</dbReference>
<sequence length="360" mass="39042">MALKIGLVGAGSMAQYHIAGYRRAGAEIAAVADRCGERGRALARELGAAYFPDLTSMLASGKADAVAILAPNRFHAPMTLEALAAGVHVFCEKPPAVTAAEAVAMRDAARRSGRILMFNLNNRARADVRAIVDFLKQGKAGRVNSAQAVWMRRTGIPGFGGWFTNRELAGGGPLIDLLHMIDLALCFLGEPEPDCVLAQTFDDFISNPDFKGPWGVAQPGGVTDVENACHGFVRFRTGQVLTLRCSWAEMIRSEEVSVAFQGTKAGGMLRRTFEVDGDESTTEDLCELYWQRGAEPVNREIEFVKDESMGRVESAENFIRVLKGEDEPLNTPDDAVWLMKIIDAAYRSAAAGAPVFVERT</sequence>
<dbReference type="InterPro" id="IPR036291">
    <property type="entry name" value="NAD(P)-bd_dom_sf"/>
</dbReference>
<dbReference type="PANTHER" id="PTHR43818">
    <property type="entry name" value="BCDNA.GH03377"/>
    <property type="match status" value="1"/>
</dbReference>
<evidence type="ECO:0000313" key="4">
    <source>
        <dbReference type="EMBL" id="PVY41001.1"/>
    </source>
</evidence>
<dbReference type="Proteomes" id="UP000245959">
    <property type="component" value="Unassembled WGS sequence"/>
</dbReference>
<dbReference type="InterPro" id="IPR000683">
    <property type="entry name" value="Gfo/Idh/MocA-like_OxRdtase_N"/>
</dbReference>
<comment type="caution">
    <text evidence="4">The sequence shown here is derived from an EMBL/GenBank/DDBJ whole genome shotgun (WGS) entry which is preliminary data.</text>
</comment>
<keyword evidence="1" id="KW-0560">Oxidoreductase</keyword>
<dbReference type="PANTHER" id="PTHR43818:SF11">
    <property type="entry name" value="BCDNA.GH03377"/>
    <property type="match status" value="1"/>
</dbReference>
<dbReference type="SUPFAM" id="SSF51735">
    <property type="entry name" value="NAD(P)-binding Rossmann-fold domains"/>
    <property type="match status" value="1"/>
</dbReference>
<feature type="domain" description="Gfo/Idh/MocA-like oxidoreductase N-terminal" evidence="2">
    <location>
        <begin position="3"/>
        <end position="119"/>
    </location>
</feature>
<feature type="domain" description="Gfo/Idh/MocA-like oxidoreductase C-terminal" evidence="3">
    <location>
        <begin position="135"/>
        <end position="355"/>
    </location>
</feature>
<dbReference type="AlphaFoldDB" id="A0A2U1AXB6"/>
<dbReference type="Gene3D" id="3.30.360.10">
    <property type="entry name" value="Dihydrodipicolinate Reductase, domain 2"/>
    <property type="match status" value="1"/>
</dbReference>
<protein>
    <submittedName>
        <fullName evidence="4">Putative dehydrogenase</fullName>
    </submittedName>
</protein>
<dbReference type="GO" id="GO:0016491">
    <property type="term" value="F:oxidoreductase activity"/>
    <property type="evidence" value="ECO:0007669"/>
    <property type="project" value="UniProtKB-KW"/>
</dbReference>